<dbReference type="InterPro" id="IPR009100">
    <property type="entry name" value="AcylCoA_DH/oxidase_NM_dom_sf"/>
</dbReference>
<evidence type="ECO:0000256" key="1">
    <source>
        <dbReference type="ARBA" id="ARBA00023002"/>
    </source>
</evidence>
<gene>
    <name evidence="3" type="ORF">OMM_12732</name>
</gene>
<evidence type="ECO:0000313" key="3">
    <source>
        <dbReference type="EMBL" id="ETR66492.1"/>
    </source>
</evidence>
<evidence type="ECO:0000313" key="4">
    <source>
        <dbReference type="Proteomes" id="UP000189670"/>
    </source>
</evidence>
<organism evidence="3 4">
    <name type="scientific">Candidatus Magnetoglobus multicellularis str. Araruama</name>
    <dbReference type="NCBI Taxonomy" id="890399"/>
    <lineage>
        <taxon>Bacteria</taxon>
        <taxon>Pseudomonadati</taxon>
        <taxon>Thermodesulfobacteriota</taxon>
        <taxon>Desulfobacteria</taxon>
        <taxon>Desulfobacterales</taxon>
        <taxon>Desulfobacteraceae</taxon>
        <taxon>Candidatus Magnetoglobus</taxon>
    </lineage>
</organism>
<dbReference type="SUPFAM" id="SSF56645">
    <property type="entry name" value="Acyl-CoA dehydrogenase NM domain-like"/>
    <property type="match status" value="1"/>
</dbReference>
<dbReference type="GO" id="GO:0033539">
    <property type="term" value="P:fatty acid beta-oxidation using acyl-CoA dehydrogenase"/>
    <property type="evidence" value="ECO:0007669"/>
    <property type="project" value="TreeGrafter"/>
</dbReference>
<dbReference type="Gene3D" id="1.10.540.10">
    <property type="entry name" value="Acyl-CoA dehydrogenase/oxidase, N-terminal domain"/>
    <property type="match status" value="1"/>
</dbReference>
<dbReference type="EMBL" id="ATBP01001949">
    <property type="protein sequence ID" value="ETR66492.1"/>
    <property type="molecule type" value="Genomic_DNA"/>
</dbReference>
<dbReference type="Pfam" id="PF02771">
    <property type="entry name" value="Acyl-CoA_dh_N"/>
    <property type="match status" value="1"/>
</dbReference>
<dbReference type="PANTHER" id="PTHR48083:SF2">
    <property type="entry name" value="MEDIUM-CHAIN SPECIFIC ACYL-COA DEHYDROGENASE, MITOCHONDRIAL"/>
    <property type="match status" value="1"/>
</dbReference>
<sequence>MGLLEQVLLTEELCKKDGTMGGALMFAASGSECLHHFGEKALKEKFLPMVTEGKIKSGAALRESTYDYDITTLATTAERDGENFIINGTKPYVYNAGQAGFYVVLAQTDP</sequence>
<dbReference type="Gene3D" id="2.40.110.10">
    <property type="entry name" value="Butyryl-CoA Dehydrogenase, subunit A, domain 2"/>
    <property type="match status" value="1"/>
</dbReference>
<dbReference type="InterPro" id="IPR037069">
    <property type="entry name" value="AcylCoA_DH/ox_N_sf"/>
</dbReference>
<dbReference type="AlphaFoldDB" id="A0A1V1NV63"/>
<feature type="domain" description="Acyl-CoA dehydrogenase/oxidase N-terminal" evidence="2">
    <location>
        <begin position="1"/>
        <end position="54"/>
    </location>
</feature>
<dbReference type="InterPro" id="IPR050741">
    <property type="entry name" value="Acyl-CoA_dehydrogenase"/>
</dbReference>
<dbReference type="GO" id="GO:0005737">
    <property type="term" value="C:cytoplasm"/>
    <property type="evidence" value="ECO:0007669"/>
    <property type="project" value="TreeGrafter"/>
</dbReference>
<comment type="caution">
    <text evidence="3">The sequence shown here is derived from an EMBL/GenBank/DDBJ whole genome shotgun (WGS) entry which is preliminary data.</text>
</comment>
<dbReference type="InterPro" id="IPR046373">
    <property type="entry name" value="Acyl-CoA_Oxase/DH_mid-dom_sf"/>
</dbReference>
<accession>A0A1V1NV63</accession>
<keyword evidence="1" id="KW-0560">Oxidoreductase</keyword>
<dbReference type="GO" id="GO:0050660">
    <property type="term" value="F:flavin adenine dinucleotide binding"/>
    <property type="evidence" value="ECO:0007669"/>
    <property type="project" value="InterPro"/>
</dbReference>
<dbReference type="GO" id="GO:0003995">
    <property type="term" value="F:acyl-CoA dehydrogenase activity"/>
    <property type="evidence" value="ECO:0007669"/>
    <property type="project" value="TreeGrafter"/>
</dbReference>
<dbReference type="PANTHER" id="PTHR48083">
    <property type="entry name" value="MEDIUM-CHAIN SPECIFIC ACYL-COA DEHYDROGENASE, MITOCHONDRIAL-RELATED"/>
    <property type="match status" value="1"/>
</dbReference>
<name>A0A1V1NV63_9BACT</name>
<dbReference type="InterPro" id="IPR013786">
    <property type="entry name" value="AcylCoA_DH/ox_N"/>
</dbReference>
<dbReference type="Proteomes" id="UP000189670">
    <property type="component" value="Unassembled WGS sequence"/>
</dbReference>
<feature type="non-terminal residue" evidence="3">
    <location>
        <position position="110"/>
    </location>
</feature>
<protein>
    <recommendedName>
        <fullName evidence="2">Acyl-CoA dehydrogenase/oxidase N-terminal domain-containing protein</fullName>
    </recommendedName>
</protein>
<reference evidence="4" key="1">
    <citation type="submission" date="2012-11" db="EMBL/GenBank/DDBJ databases">
        <authorList>
            <person name="Lucero-Rivera Y.E."/>
            <person name="Tovar-Ramirez D."/>
        </authorList>
    </citation>
    <scope>NUCLEOTIDE SEQUENCE [LARGE SCALE GENOMIC DNA]</scope>
    <source>
        <strain evidence="4">Araruama</strain>
    </source>
</reference>
<evidence type="ECO:0000259" key="2">
    <source>
        <dbReference type="Pfam" id="PF02771"/>
    </source>
</evidence>
<proteinExistence type="predicted"/>